<proteinExistence type="predicted"/>
<evidence type="ECO:0000313" key="6">
    <source>
        <dbReference type="EMBL" id="KAE9144467.1"/>
    </source>
</evidence>
<gene>
    <name evidence="10" type="ORF">PF001_g10668</name>
    <name evidence="9" type="ORF">PF002_g12737</name>
    <name evidence="8" type="ORF">PF004_g10387</name>
    <name evidence="7" type="ORF">PF005_g11321</name>
    <name evidence="6" type="ORF">PF006_g10611</name>
    <name evidence="4" type="ORF">PF007_g11519</name>
    <name evidence="2" type="ORF">PF009_g12550</name>
    <name evidence="5" type="ORF">PF010_g10838</name>
    <name evidence="3" type="ORF">PF011_g10221</name>
</gene>
<feature type="compositionally biased region" description="Low complexity" evidence="1">
    <location>
        <begin position="97"/>
        <end position="109"/>
    </location>
</feature>
<evidence type="ECO:0000313" key="4">
    <source>
        <dbReference type="EMBL" id="KAE9111354.1"/>
    </source>
</evidence>
<dbReference type="Proteomes" id="UP000437068">
    <property type="component" value="Unassembled WGS sequence"/>
</dbReference>
<dbReference type="EMBL" id="QXFX01000559">
    <property type="protein sequence ID" value="KAE9111376.1"/>
    <property type="molecule type" value="Genomic_DNA"/>
</dbReference>
<evidence type="ECO:0000313" key="3">
    <source>
        <dbReference type="EMBL" id="KAE9009562.1"/>
    </source>
</evidence>
<evidence type="ECO:0000256" key="1">
    <source>
        <dbReference type="SAM" id="MobiDB-lite"/>
    </source>
</evidence>
<dbReference type="Proteomes" id="UP000440732">
    <property type="component" value="Unassembled WGS sequence"/>
</dbReference>
<evidence type="ECO:0000313" key="17">
    <source>
        <dbReference type="Proteomes" id="UP000460718"/>
    </source>
</evidence>
<dbReference type="Proteomes" id="UP000476176">
    <property type="component" value="Unassembled WGS sequence"/>
</dbReference>
<evidence type="ECO:0000313" key="19">
    <source>
        <dbReference type="Proteomes" id="UP000488956"/>
    </source>
</evidence>
<dbReference type="Proteomes" id="UP000488956">
    <property type="component" value="Unassembled WGS sequence"/>
</dbReference>
<dbReference type="Proteomes" id="UP000440367">
    <property type="component" value="Unassembled WGS sequence"/>
</dbReference>
<keyword evidence="12" id="KW-1185">Reference proteome</keyword>
<dbReference type="EMBL" id="QXGE01000544">
    <property type="protein sequence ID" value="KAE9309484.1"/>
    <property type="molecule type" value="Genomic_DNA"/>
</dbReference>
<dbReference type="EMBL" id="QXGC01000537">
    <property type="protein sequence ID" value="KAE9230867.1"/>
    <property type="molecule type" value="Genomic_DNA"/>
</dbReference>
<dbReference type="EMBL" id="QXFW01000530">
    <property type="protein sequence ID" value="KAE9009562.1"/>
    <property type="molecule type" value="Genomic_DNA"/>
</dbReference>
<sequence length="133" mass="14631">MTVRLTVSRAPRHGRDKVLTFQSASSASSTSTRRLAAKMNAHTRFALPMNTHSNLKYLNDKSHTHADSRTTTAKPRRDSSASKLARKMQTLFSGKNAKAAASTPEQEAAANERKRSTMSRLIGSHAFVQMGRC</sequence>
<dbReference type="EMBL" id="QXGA01000539">
    <property type="protein sequence ID" value="KAE9144467.1"/>
    <property type="molecule type" value="Genomic_DNA"/>
</dbReference>
<dbReference type="EMBL" id="QXGF01000628">
    <property type="protein sequence ID" value="KAE8937562.1"/>
    <property type="molecule type" value="Genomic_DNA"/>
</dbReference>
<evidence type="ECO:0000313" key="11">
    <source>
        <dbReference type="Proteomes" id="UP000429523"/>
    </source>
</evidence>
<evidence type="ECO:0000313" key="15">
    <source>
        <dbReference type="Proteomes" id="UP000440732"/>
    </source>
</evidence>
<comment type="caution">
    <text evidence="4">The sequence shown here is derived from an EMBL/GenBank/DDBJ whole genome shotgun (WGS) entry which is preliminary data.</text>
</comment>
<evidence type="ECO:0000313" key="7">
    <source>
        <dbReference type="EMBL" id="KAE9210682.1"/>
    </source>
</evidence>
<dbReference type="Proteomes" id="UP000441208">
    <property type="component" value="Unassembled WGS sequence"/>
</dbReference>
<dbReference type="Proteomes" id="UP000460718">
    <property type="component" value="Unassembled WGS sequence"/>
</dbReference>
<evidence type="ECO:0000313" key="16">
    <source>
        <dbReference type="Proteomes" id="UP000441208"/>
    </source>
</evidence>
<evidence type="ECO:0000313" key="8">
    <source>
        <dbReference type="EMBL" id="KAE9230867.1"/>
    </source>
</evidence>
<protein>
    <submittedName>
        <fullName evidence="4">Uncharacterized protein</fullName>
    </submittedName>
</protein>
<evidence type="ECO:0000313" key="18">
    <source>
        <dbReference type="Proteomes" id="UP000476176"/>
    </source>
</evidence>
<dbReference type="OrthoDB" id="118249at2759"/>
<evidence type="ECO:0000313" key="9">
    <source>
        <dbReference type="EMBL" id="KAE9231320.1"/>
    </source>
</evidence>
<dbReference type="EMBL" id="QXFZ01000579">
    <property type="protein sequence ID" value="KAE9111354.1"/>
    <property type="molecule type" value="Genomic_DNA"/>
</dbReference>
<reference evidence="11 12" key="1">
    <citation type="submission" date="2018-08" db="EMBL/GenBank/DDBJ databases">
        <title>Genomic investigation of the strawberry pathogen Phytophthora fragariae indicates pathogenicity is determined by transcriptional variation in three key races.</title>
        <authorList>
            <person name="Adams T.M."/>
            <person name="Armitage A.D."/>
            <person name="Sobczyk M.K."/>
            <person name="Bates H.J."/>
            <person name="Dunwell J.M."/>
            <person name="Nellist C.F."/>
            <person name="Harrison R.J."/>
        </authorList>
    </citation>
    <scope>NUCLEOTIDE SEQUENCE [LARGE SCALE GENOMIC DNA]</scope>
    <source>
        <strain evidence="10 13">A4</strain>
        <strain evidence="9 14">BC-1</strain>
        <strain evidence="8 18">BC-23</strain>
        <strain evidence="7 12">NOV-27</strain>
        <strain evidence="6 15">NOV-5</strain>
        <strain evidence="4 16">NOV-71</strain>
        <strain evidence="2 11">NOV-9</strain>
        <strain evidence="5 19">ONT-3</strain>
        <strain evidence="3 17">SCRP245</strain>
    </source>
</reference>
<evidence type="ECO:0000313" key="12">
    <source>
        <dbReference type="Proteomes" id="UP000433483"/>
    </source>
</evidence>
<evidence type="ECO:0000313" key="2">
    <source>
        <dbReference type="EMBL" id="KAE8937562.1"/>
    </source>
</evidence>
<evidence type="ECO:0000313" key="10">
    <source>
        <dbReference type="EMBL" id="KAE9309484.1"/>
    </source>
</evidence>
<feature type="region of interest" description="Disordered" evidence="1">
    <location>
        <begin position="60"/>
        <end position="117"/>
    </location>
</feature>
<evidence type="ECO:0000313" key="13">
    <source>
        <dbReference type="Proteomes" id="UP000437068"/>
    </source>
</evidence>
<accession>A0A6A3SDJ0</accession>
<dbReference type="EMBL" id="QXGB01000561">
    <property type="protein sequence ID" value="KAE9210682.1"/>
    <property type="molecule type" value="Genomic_DNA"/>
</dbReference>
<dbReference type="EMBL" id="QXGD01000624">
    <property type="protein sequence ID" value="KAE9231320.1"/>
    <property type="molecule type" value="Genomic_DNA"/>
</dbReference>
<evidence type="ECO:0000313" key="14">
    <source>
        <dbReference type="Proteomes" id="UP000440367"/>
    </source>
</evidence>
<dbReference type="Proteomes" id="UP000429523">
    <property type="component" value="Unassembled WGS sequence"/>
</dbReference>
<dbReference type="AlphaFoldDB" id="A0A6A3SDJ0"/>
<organism evidence="4 16">
    <name type="scientific">Phytophthora fragariae</name>
    <dbReference type="NCBI Taxonomy" id="53985"/>
    <lineage>
        <taxon>Eukaryota</taxon>
        <taxon>Sar</taxon>
        <taxon>Stramenopiles</taxon>
        <taxon>Oomycota</taxon>
        <taxon>Peronosporomycetes</taxon>
        <taxon>Peronosporales</taxon>
        <taxon>Peronosporaceae</taxon>
        <taxon>Phytophthora</taxon>
    </lineage>
</organism>
<evidence type="ECO:0000313" key="5">
    <source>
        <dbReference type="EMBL" id="KAE9111376.1"/>
    </source>
</evidence>
<dbReference type="Proteomes" id="UP000433483">
    <property type="component" value="Unassembled WGS sequence"/>
</dbReference>
<name>A0A6A3SDJ0_9STRA</name>